<keyword evidence="4" id="KW-0472">Membrane</keyword>
<proteinExistence type="inferred from homology"/>
<feature type="compositionally biased region" description="Basic and acidic residues" evidence="3">
    <location>
        <begin position="1"/>
        <end position="13"/>
    </location>
</feature>
<dbReference type="GO" id="GO:0043386">
    <property type="term" value="P:mycotoxin biosynthetic process"/>
    <property type="evidence" value="ECO:0007669"/>
    <property type="project" value="InterPro"/>
</dbReference>
<evidence type="ECO:0000256" key="4">
    <source>
        <dbReference type="SAM" id="Phobius"/>
    </source>
</evidence>
<keyword evidence="4" id="KW-0812">Transmembrane</keyword>
<dbReference type="EMBL" id="ML978123">
    <property type="protein sequence ID" value="KAF2101283.1"/>
    <property type="molecule type" value="Genomic_DNA"/>
</dbReference>
<evidence type="ECO:0000256" key="3">
    <source>
        <dbReference type="SAM" id="MobiDB-lite"/>
    </source>
</evidence>
<dbReference type="Pfam" id="PF11807">
    <property type="entry name" value="UstYa"/>
    <property type="match status" value="1"/>
</dbReference>
<gene>
    <name evidence="5" type="ORF">NA57DRAFT_72725</name>
</gene>
<name>A0A9P4IJT0_9PEZI</name>
<dbReference type="OrthoDB" id="3687641at2759"/>
<reference evidence="5" key="1">
    <citation type="journal article" date="2020" name="Stud. Mycol.">
        <title>101 Dothideomycetes genomes: a test case for predicting lifestyles and emergence of pathogens.</title>
        <authorList>
            <person name="Haridas S."/>
            <person name="Albert R."/>
            <person name="Binder M."/>
            <person name="Bloem J."/>
            <person name="Labutti K."/>
            <person name="Salamov A."/>
            <person name="Andreopoulos B."/>
            <person name="Baker S."/>
            <person name="Barry K."/>
            <person name="Bills G."/>
            <person name="Bluhm B."/>
            <person name="Cannon C."/>
            <person name="Castanera R."/>
            <person name="Culley D."/>
            <person name="Daum C."/>
            <person name="Ezra D."/>
            <person name="Gonzalez J."/>
            <person name="Henrissat B."/>
            <person name="Kuo A."/>
            <person name="Liang C."/>
            <person name="Lipzen A."/>
            <person name="Lutzoni F."/>
            <person name="Magnuson J."/>
            <person name="Mondo S."/>
            <person name="Nolan M."/>
            <person name="Ohm R."/>
            <person name="Pangilinan J."/>
            <person name="Park H.-J."/>
            <person name="Ramirez L."/>
            <person name="Alfaro M."/>
            <person name="Sun H."/>
            <person name="Tritt A."/>
            <person name="Yoshinaga Y."/>
            <person name="Zwiers L.-H."/>
            <person name="Turgeon B."/>
            <person name="Goodwin S."/>
            <person name="Spatafora J."/>
            <person name="Crous P."/>
            <person name="Grigoriev I."/>
        </authorList>
    </citation>
    <scope>NUCLEOTIDE SEQUENCE</scope>
    <source>
        <strain evidence="5">CBS 133067</strain>
    </source>
</reference>
<feature type="transmembrane region" description="Helical" evidence="4">
    <location>
        <begin position="37"/>
        <end position="55"/>
    </location>
</feature>
<dbReference type="InterPro" id="IPR021765">
    <property type="entry name" value="UstYa-like"/>
</dbReference>
<dbReference type="PANTHER" id="PTHR33365">
    <property type="entry name" value="YALI0B05434P"/>
    <property type="match status" value="1"/>
</dbReference>
<dbReference type="PANTHER" id="PTHR33365:SF4">
    <property type="entry name" value="CYCLOCHLOROTINE BIOSYNTHESIS PROTEIN O"/>
    <property type="match status" value="1"/>
</dbReference>
<comment type="pathway">
    <text evidence="1">Mycotoxin biosynthesis.</text>
</comment>
<sequence>MYQDKSPRDSSDKDAEEPLLEEETFTRSSRSRRCLSLLPWILTAVLATACVLLLLDRRAYLRHGSFDRGYSTDFAGAKPFIRLKDVRFTGSPEFGPDGEERVPLDSPSLQYIGNGKAVDDAWTGLVKDRYFLLTDDEAREAWGSEYTEYWDELRGGYLAGLDMFHTLHCLDHIRMAFYPELYPENPIHGQIHRDHCVDHLRQMIMCNADLTVIPTKFFSGIGKNYINSDRRHTCRDFSKIREWTTSRYNGTLAVKARNKDGSPRDAFFVIP</sequence>
<feature type="region of interest" description="Disordered" evidence="3">
    <location>
        <begin position="1"/>
        <end position="23"/>
    </location>
</feature>
<evidence type="ECO:0000256" key="1">
    <source>
        <dbReference type="ARBA" id="ARBA00004685"/>
    </source>
</evidence>
<protein>
    <submittedName>
        <fullName evidence="5">Uncharacterized protein</fullName>
    </submittedName>
</protein>
<dbReference type="AlphaFoldDB" id="A0A9P4IJT0"/>
<keyword evidence="6" id="KW-1185">Reference proteome</keyword>
<dbReference type="Proteomes" id="UP000799772">
    <property type="component" value="Unassembled WGS sequence"/>
</dbReference>
<evidence type="ECO:0000313" key="6">
    <source>
        <dbReference type="Proteomes" id="UP000799772"/>
    </source>
</evidence>
<comment type="caution">
    <text evidence="5">The sequence shown here is derived from an EMBL/GenBank/DDBJ whole genome shotgun (WGS) entry which is preliminary data.</text>
</comment>
<comment type="similarity">
    <text evidence="2">Belongs to the ustYa family.</text>
</comment>
<evidence type="ECO:0000256" key="2">
    <source>
        <dbReference type="ARBA" id="ARBA00035112"/>
    </source>
</evidence>
<evidence type="ECO:0000313" key="5">
    <source>
        <dbReference type="EMBL" id="KAF2101283.1"/>
    </source>
</evidence>
<keyword evidence="4" id="KW-1133">Transmembrane helix</keyword>
<organism evidence="5 6">
    <name type="scientific">Rhizodiscina lignyota</name>
    <dbReference type="NCBI Taxonomy" id="1504668"/>
    <lineage>
        <taxon>Eukaryota</taxon>
        <taxon>Fungi</taxon>
        <taxon>Dikarya</taxon>
        <taxon>Ascomycota</taxon>
        <taxon>Pezizomycotina</taxon>
        <taxon>Dothideomycetes</taxon>
        <taxon>Pleosporomycetidae</taxon>
        <taxon>Aulographales</taxon>
        <taxon>Rhizodiscinaceae</taxon>
        <taxon>Rhizodiscina</taxon>
    </lineage>
</organism>
<feature type="compositionally biased region" description="Acidic residues" evidence="3">
    <location>
        <begin position="14"/>
        <end position="23"/>
    </location>
</feature>
<accession>A0A9P4IJT0</accession>